<dbReference type="InterPro" id="IPR012349">
    <property type="entry name" value="Split_barrel_FMN-bd"/>
</dbReference>
<dbReference type="PANTHER" id="PTHR34818:SF1">
    <property type="entry name" value="PROTEIN BLI-3"/>
    <property type="match status" value="1"/>
</dbReference>
<dbReference type="InterPro" id="IPR038725">
    <property type="entry name" value="YdaG_split_barrel_FMN-bd"/>
</dbReference>
<feature type="domain" description="General stress protein FMN-binding split barrel" evidence="1">
    <location>
        <begin position="11"/>
        <end position="159"/>
    </location>
</feature>
<organism evidence="2 3">
    <name type="scientific">Panacibacter microcysteis</name>
    <dbReference type="NCBI Taxonomy" id="2793269"/>
    <lineage>
        <taxon>Bacteria</taxon>
        <taxon>Pseudomonadati</taxon>
        <taxon>Bacteroidota</taxon>
        <taxon>Chitinophagia</taxon>
        <taxon>Chitinophagales</taxon>
        <taxon>Chitinophagaceae</taxon>
        <taxon>Panacibacter</taxon>
    </lineage>
</organism>
<reference evidence="2" key="1">
    <citation type="submission" date="2020-11" db="EMBL/GenBank/DDBJ databases">
        <title>Bacterial whole genome sequence for Panacibacter sp. DH6.</title>
        <authorList>
            <person name="Le V."/>
            <person name="Ko S."/>
            <person name="Ahn C.-Y."/>
            <person name="Oh H.-M."/>
        </authorList>
    </citation>
    <scope>NUCLEOTIDE SEQUENCE</scope>
    <source>
        <strain evidence="2">DH6</strain>
    </source>
</reference>
<dbReference type="PANTHER" id="PTHR34818">
    <property type="entry name" value="PROTEIN BLI-3"/>
    <property type="match status" value="1"/>
</dbReference>
<accession>A0A931GYM9</accession>
<proteinExistence type="predicted"/>
<keyword evidence="3" id="KW-1185">Reference proteome</keyword>
<comment type="caution">
    <text evidence="2">The sequence shown here is derived from an EMBL/GenBank/DDBJ whole genome shotgun (WGS) entry which is preliminary data.</text>
</comment>
<dbReference type="AlphaFoldDB" id="A0A931GYM9"/>
<evidence type="ECO:0000313" key="2">
    <source>
        <dbReference type="EMBL" id="MBG9376842.1"/>
    </source>
</evidence>
<dbReference type="Pfam" id="PF16242">
    <property type="entry name" value="Pyrid_ox_like"/>
    <property type="match status" value="1"/>
</dbReference>
<sequence>MGDKKNLYSKEAIEKLKALAESADICMFVTNLDKRPMSARPMSTQEVDDEGNLWFLSKASSDKNEEIRDNDEVQLFYSNKTSAEFLSVYGRAVIMRDREKTKEIWTPMAKAWFTEGIDDPEVSIIQVIPEDTYYWDTKSNKFVSLVKIATAVVTGKTMDDGVQGKINVH</sequence>
<name>A0A931GYM9_9BACT</name>
<protein>
    <submittedName>
        <fullName evidence="2">Pyridoxamine 5'-phosphate oxidase family protein</fullName>
    </submittedName>
</protein>
<dbReference type="RefSeq" id="WP_196990836.1">
    <property type="nucleotide sequence ID" value="NZ_JADWYR010000001.1"/>
</dbReference>
<dbReference type="InterPro" id="IPR052917">
    <property type="entry name" value="Stress-Dev_Protein"/>
</dbReference>
<dbReference type="SUPFAM" id="SSF50475">
    <property type="entry name" value="FMN-binding split barrel"/>
    <property type="match status" value="1"/>
</dbReference>
<dbReference type="Proteomes" id="UP000628448">
    <property type="component" value="Unassembled WGS sequence"/>
</dbReference>
<gene>
    <name evidence="2" type="ORF">I5907_11385</name>
</gene>
<evidence type="ECO:0000259" key="1">
    <source>
        <dbReference type="Pfam" id="PF16242"/>
    </source>
</evidence>
<dbReference type="Gene3D" id="2.30.110.10">
    <property type="entry name" value="Electron Transport, Fmn-binding Protein, Chain A"/>
    <property type="match status" value="1"/>
</dbReference>
<evidence type="ECO:0000313" key="3">
    <source>
        <dbReference type="Proteomes" id="UP000628448"/>
    </source>
</evidence>
<dbReference type="EMBL" id="JADWYR010000001">
    <property type="protein sequence ID" value="MBG9376842.1"/>
    <property type="molecule type" value="Genomic_DNA"/>
</dbReference>